<name>A0A8M1RSP7_DANRE</name>
<dbReference type="AGR" id="ZFIN:ZDB-GENE-030131-4467"/>
<protein>
    <recommendedName>
        <fullName evidence="2">HMG domain-containing protein</fullName>
    </recommendedName>
</protein>
<accession>A0A8M1RSP7</accession>
<organism evidence="3 4">
    <name type="scientific">Danio rerio</name>
    <name type="common">Zebrafish</name>
    <name type="synonym">Brachydanio rerio</name>
    <dbReference type="NCBI Taxonomy" id="7955"/>
    <lineage>
        <taxon>Eukaryota</taxon>
        <taxon>Metazoa</taxon>
        <taxon>Chordata</taxon>
        <taxon>Craniata</taxon>
        <taxon>Vertebrata</taxon>
        <taxon>Euteleostomi</taxon>
        <taxon>Actinopterygii</taxon>
        <taxon>Neopterygii</taxon>
        <taxon>Teleostei</taxon>
        <taxon>Ostariophysi</taxon>
        <taxon>Cypriniformes</taxon>
        <taxon>Danionidae</taxon>
        <taxon>Danioninae</taxon>
        <taxon>Danio</taxon>
    </lineage>
</organism>
<dbReference type="GeneID" id="100536595"/>
<dbReference type="ZFIN" id="ZDB-GENE-030131-4467">
    <property type="gene designation" value="wu:fd07g05"/>
</dbReference>
<evidence type="ECO:0000313" key="3">
    <source>
        <dbReference type="Proteomes" id="UP000000437"/>
    </source>
</evidence>
<gene>
    <name evidence="4" type="primary">LOC100536595</name>
    <name evidence="5" type="ORF">wu:fd07g05</name>
</gene>
<dbReference type="RefSeq" id="XP_003199087.2">
    <property type="nucleotide sequence ID" value="XM_003199039.7"/>
</dbReference>
<evidence type="ECO:0000313" key="4">
    <source>
        <dbReference type="RefSeq" id="XP_003199087.2"/>
    </source>
</evidence>
<dbReference type="OrthoDB" id="8948380at2759"/>
<dbReference type="KEGG" id="dre:100536595"/>
<reference evidence="4" key="1">
    <citation type="submission" date="2025-08" db="UniProtKB">
        <authorList>
            <consortium name="RefSeq"/>
        </authorList>
    </citation>
    <scope>IDENTIFICATION</scope>
    <source>
        <strain evidence="4">Tuebingen</strain>
        <tissue evidence="4">Fibroblasts and whole tissue</tissue>
    </source>
</reference>
<feature type="compositionally biased region" description="Polar residues" evidence="1">
    <location>
        <begin position="112"/>
        <end position="130"/>
    </location>
</feature>
<dbReference type="InterPro" id="IPR039598">
    <property type="entry name" value="HMGXB3"/>
</dbReference>
<feature type="region of interest" description="Disordered" evidence="1">
    <location>
        <begin position="105"/>
        <end position="130"/>
    </location>
</feature>
<dbReference type="AlphaFoldDB" id="A0A8M1RSP7"/>
<dbReference type="InterPro" id="IPR040648">
    <property type="entry name" value="HMGXB3_CxC4"/>
</dbReference>
<dbReference type="Pfam" id="PF18717">
    <property type="entry name" value="CxC4"/>
    <property type="match status" value="1"/>
</dbReference>
<proteinExistence type="predicted"/>
<dbReference type="PANTHER" id="PTHR17609:SF3">
    <property type="entry name" value="SAP DOMAIN-CONTAINING PROTEIN"/>
    <property type="match status" value="1"/>
</dbReference>
<dbReference type="Proteomes" id="UP000000437">
    <property type="component" value="Chromosome 8"/>
</dbReference>
<sequence length="984" mass="110468">MHHSIVITGVQYLIPKCTTCCTLYHCPLCPSLKPMSQKKVQFHWEVHLKNAINFQDKKICKCHLHCRSDSHFHCPCCSKTVLRRHAMQTHLQLCLTAQNRPPRLSNPVLAKPSNTPAPQSSPSTTALAPCTSTPEISAGSAPCISIASVSAPCTSTSETASVSSPCISIASVSSLCTSAPEISSVSTPCTSTPELCDSTPSQFPLDSVVDRKRTTCPHCSAVMLKKNLNIHIQRKHSDHNQDVSNQSNLYGVCIDMFNGVYAVQKSGNGFSVPVHVQRKTWGKEYQLKCDLQECWENQQLASSSEQHTFSLCEHLSSLDYCCETVFEELLDPSVLDEMVRLKLFGETKKAVCLRRQKVAQTAHVPFSVLVTFGDSQKRFTLSIYEPVVNQFSRLGRVMVTYNSTTGTWNCPCAKPRMSCPHKNIAKWHLFQTNIELFTSQIPSDEALVKQIPEDLNCAIQFDLHRTVEYVYSMKKIPLALQDGAHPKSASDFPSSLCPVESCCLMCDDNATLELPMLTTRNAQIVTMAGVINDVSTYTRRCPGCQMIYRYQEWCDGLHNFNNNIILSLELCLFLRHSLQSHVGLSRVIDTLESLRGETYPDRDTVLQAYCHFEALAEIDYTYSCVNCGDHPPVVIMDLLKNGVFSTAASDLKEPPSEFKGEVNIEDFWQSVDQEMIACGFVSSRAQNPFVVEPSYENWAPWIGEKTRKGSTVLNTEYEKVTSPENQAFSVSEDRLVEELMKQEVDDVRKLCKDCNVDSNGSAFDMILRLRAEMQNKQAYEKIYQKICGSSGGCSVVMCPHGVVYSLKFNLKLESPRDFVDLLLSWQHLPNVTICDSPGDLATHANTRTPTFHPHEGRLADATLENISKANQETLRVSLPWLLEKTDNLTSNAHPVTGSSEHFVLSDKLDETDVKDPKDVLRNVRLVPELQDWLNRQAAEQFVADLRENDYFTNHMTPSTHMFMMRNIIHYRNVATNQLLLRGPL</sequence>
<keyword evidence="3" id="KW-1185">Reference proteome</keyword>
<dbReference type="PANTHER" id="PTHR17609">
    <property type="entry name" value="HMG DOMAIN-CONTAINING PROTEIN 3"/>
    <property type="match status" value="1"/>
</dbReference>
<evidence type="ECO:0000256" key="1">
    <source>
        <dbReference type="SAM" id="MobiDB-lite"/>
    </source>
</evidence>
<evidence type="ECO:0000259" key="2">
    <source>
        <dbReference type="Pfam" id="PF18717"/>
    </source>
</evidence>
<evidence type="ECO:0000313" key="5">
    <source>
        <dbReference type="ZFIN" id="ZDB-GENE-030131-4467"/>
    </source>
</evidence>
<feature type="domain" description="HMG" evidence="2">
    <location>
        <begin position="493"/>
        <end position="593"/>
    </location>
</feature>